<proteinExistence type="predicted"/>
<keyword evidence="9" id="KW-0539">Nucleus</keyword>
<dbReference type="InterPro" id="IPR013088">
    <property type="entry name" value="Znf_NHR/GATA"/>
</dbReference>
<feature type="region of interest" description="Disordered" evidence="10">
    <location>
        <begin position="103"/>
        <end position="127"/>
    </location>
</feature>
<evidence type="ECO:0000256" key="9">
    <source>
        <dbReference type="ARBA" id="ARBA00023242"/>
    </source>
</evidence>
<evidence type="ECO:0000256" key="7">
    <source>
        <dbReference type="ARBA" id="ARBA00023163"/>
    </source>
</evidence>
<dbReference type="PRINTS" id="PR00047">
    <property type="entry name" value="STROIDFINGER"/>
</dbReference>
<protein>
    <submittedName>
        <fullName evidence="12">Protein embryonic gonad</fullName>
    </submittedName>
</protein>
<sequence>MNQRCKVCEEPAAGFHFGAFTCEGCKSFFGRAHTNPAAVVSAKCKSGGGRCVIDKKNRTSCKACRLKKCLAVGMSKSGSRYGRRSNWFKVHCLLREQRLLPSDHDNNRYDKGDVSTPPPPPPLPRSQRPRIALLSLPVPLQQWAPPLLQFLSFTPNGRAPLPRSERSAFRETAAFRSVDEDDRPVDLTVRQSADDDDDDNNNEIISWKTTKLRLLQQSETSAAPLDLCVGNADHRNSKTGRRRDDML</sequence>
<dbReference type="PROSITE" id="PS00031">
    <property type="entry name" value="NUCLEAR_REC_DBD_1"/>
    <property type="match status" value="1"/>
</dbReference>
<keyword evidence="6" id="KW-0238">DNA-binding</keyword>
<dbReference type="InterPro" id="IPR050200">
    <property type="entry name" value="Nuclear_hormone_rcpt_NR3"/>
</dbReference>
<dbReference type="SMART" id="SM00399">
    <property type="entry name" value="ZnF_C4"/>
    <property type="match status" value="1"/>
</dbReference>
<dbReference type="GO" id="GO:0003700">
    <property type="term" value="F:DNA-binding transcription factor activity"/>
    <property type="evidence" value="ECO:0007669"/>
    <property type="project" value="InterPro"/>
</dbReference>
<keyword evidence="4" id="KW-0862">Zinc</keyword>
<dbReference type="GO" id="GO:0043565">
    <property type="term" value="F:sequence-specific DNA binding"/>
    <property type="evidence" value="ECO:0007669"/>
    <property type="project" value="InterPro"/>
</dbReference>
<dbReference type="InterPro" id="IPR001628">
    <property type="entry name" value="Znf_hrmn_rcpt"/>
</dbReference>
<evidence type="ECO:0000256" key="4">
    <source>
        <dbReference type="ARBA" id="ARBA00022833"/>
    </source>
</evidence>
<evidence type="ECO:0000256" key="6">
    <source>
        <dbReference type="ARBA" id="ARBA00023125"/>
    </source>
</evidence>
<evidence type="ECO:0000313" key="12">
    <source>
        <dbReference type="EMBL" id="MBY20172.1"/>
    </source>
</evidence>
<evidence type="ECO:0000259" key="11">
    <source>
        <dbReference type="PROSITE" id="PS51030"/>
    </source>
</evidence>
<evidence type="ECO:0000256" key="3">
    <source>
        <dbReference type="ARBA" id="ARBA00022771"/>
    </source>
</evidence>
<dbReference type="GO" id="GO:0008270">
    <property type="term" value="F:zinc ion binding"/>
    <property type="evidence" value="ECO:0007669"/>
    <property type="project" value="UniProtKB-KW"/>
</dbReference>
<dbReference type="EMBL" id="GGMR01007553">
    <property type="protein sequence ID" value="MBY20172.1"/>
    <property type="molecule type" value="Transcribed_RNA"/>
</dbReference>
<evidence type="ECO:0000256" key="8">
    <source>
        <dbReference type="ARBA" id="ARBA00023170"/>
    </source>
</evidence>
<evidence type="ECO:0000256" key="5">
    <source>
        <dbReference type="ARBA" id="ARBA00023015"/>
    </source>
</evidence>
<dbReference type="Gene3D" id="3.30.50.10">
    <property type="entry name" value="Erythroid Transcription Factor GATA-1, subunit A"/>
    <property type="match status" value="1"/>
</dbReference>
<dbReference type="Pfam" id="PF00105">
    <property type="entry name" value="zf-C4"/>
    <property type="match status" value="1"/>
</dbReference>
<evidence type="ECO:0000256" key="2">
    <source>
        <dbReference type="ARBA" id="ARBA00022723"/>
    </source>
</evidence>
<keyword evidence="5" id="KW-0805">Transcription regulation</keyword>
<feature type="domain" description="Nuclear receptor" evidence="11">
    <location>
        <begin position="2"/>
        <end position="81"/>
    </location>
</feature>
<name>A0A2S2NT10_SCHGA</name>
<comment type="subcellular location">
    <subcellularLocation>
        <location evidence="1">Nucleus</location>
    </subcellularLocation>
</comment>
<organism evidence="12">
    <name type="scientific">Schizaphis graminum</name>
    <name type="common">Green bug aphid</name>
    <dbReference type="NCBI Taxonomy" id="13262"/>
    <lineage>
        <taxon>Eukaryota</taxon>
        <taxon>Metazoa</taxon>
        <taxon>Ecdysozoa</taxon>
        <taxon>Arthropoda</taxon>
        <taxon>Hexapoda</taxon>
        <taxon>Insecta</taxon>
        <taxon>Pterygota</taxon>
        <taxon>Neoptera</taxon>
        <taxon>Paraneoptera</taxon>
        <taxon>Hemiptera</taxon>
        <taxon>Sternorrhyncha</taxon>
        <taxon>Aphidomorpha</taxon>
        <taxon>Aphidoidea</taxon>
        <taxon>Aphididae</taxon>
        <taxon>Aphidini</taxon>
        <taxon>Schizaphis</taxon>
    </lineage>
</organism>
<accession>A0A2S2NT10</accession>
<keyword evidence="8" id="KW-0675">Receptor</keyword>
<dbReference type="AlphaFoldDB" id="A0A2S2NT10"/>
<gene>
    <name evidence="12" type="primary">eg_0</name>
    <name evidence="12" type="ORF">g.133299</name>
</gene>
<keyword evidence="7" id="KW-0804">Transcription</keyword>
<feature type="compositionally biased region" description="Basic and acidic residues" evidence="10">
    <location>
        <begin position="103"/>
        <end position="113"/>
    </location>
</feature>
<keyword evidence="3" id="KW-0863">Zinc-finger</keyword>
<dbReference type="SUPFAM" id="SSF57716">
    <property type="entry name" value="Glucocorticoid receptor-like (DNA-binding domain)"/>
    <property type="match status" value="1"/>
</dbReference>
<reference evidence="12" key="1">
    <citation type="submission" date="2018-04" db="EMBL/GenBank/DDBJ databases">
        <title>Transcriptome of Schizaphis graminum biotype I.</title>
        <authorList>
            <person name="Scully E.D."/>
            <person name="Geib S.M."/>
            <person name="Palmer N.A."/>
            <person name="Koch K."/>
            <person name="Bradshaw J."/>
            <person name="Heng-Moss T."/>
            <person name="Sarath G."/>
        </authorList>
    </citation>
    <scope>NUCLEOTIDE SEQUENCE</scope>
</reference>
<dbReference type="PANTHER" id="PTHR48092">
    <property type="entry name" value="KNIRPS-RELATED PROTEIN-RELATED"/>
    <property type="match status" value="1"/>
</dbReference>
<dbReference type="PROSITE" id="PS51030">
    <property type="entry name" value="NUCLEAR_REC_DBD_2"/>
    <property type="match status" value="1"/>
</dbReference>
<dbReference type="GO" id="GO:0005634">
    <property type="term" value="C:nucleus"/>
    <property type="evidence" value="ECO:0007669"/>
    <property type="project" value="UniProtKB-SubCell"/>
</dbReference>
<evidence type="ECO:0000256" key="1">
    <source>
        <dbReference type="ARBA" id="ARBA00004123"/>
    </source>
</evidence>
<keyword evidence="2" id="KW-0479">Metal-binding</keyword>
<evidence type="ECO:0000256" key="10">
    <source>
        <dbReference type="SAM" id="MobiDB-lite"/>
    </source>
</evidence>